<organism evidence="2 3">
    <name type="scientific">Rubroshorea leprosula</name>
    <dbReference type="NCBI Taxonomy" id="152421"/>
    <lineage>
        <taxon>Eukaryota</taxon>
        <taxon>Viridiplantae</taxon>
        <taxon>Streptophyta</taxon>
        <taxon>Embryophyta</taxon>
        <taxon>Tracheophyta</taxon>
        <taxon>Spermatophyta</taxon>
        <taxon>Magnoliopsida</taxon>
        <taxon>eudicotyledons</taxon>
        <taxon>Gunneridae</taxon>
        <taxon>Pentapetalae</taxon>
        <taxon>rosids</taxon>
        <taxon>malvids</taxon>
        <taxon>Malvales</taxon>
        <taxon>Dipterocarpaceae</taxon>
        <taxon>Rubroshorea</taxon>
    </lineage>
</organism>
<comment type="caution">
    <text evidence="2">The sequence shown here is derived from an EMBL/GenBank/DDBJ whole genome shotgun (WGS) entry which is preliminary data.</text>
</comment>
<keyword evidence="3" id="KW-1185">Reference proteome</keyword>
<dbReference type="InterPro" id="IPR026960">
    <property type="entry name" value="RVT-Znf"/>
</dbReference>
<dbReference type="EMBL" id="BPVZ01000120">
    <property type="protein sequence ID" value="GKV37145.1"/>
    <property type="molecule type" value="Genomic_DNA"/>
</dbReference>
<name>A0AAV5LIB4_9ROSI</name>
<dbReference type="PANTHER" id="PTHR33116">
    <property type="entry name" value="REVERSE TRANSCRIPTASE ZINC-BINDING DOMAIN-CONTAINING PROTEIN-RELATED-RELATED"/>
    <property type="match status" value="1"/>
</dbReference>
<protein>
    <recommendedName>
        <fullName evidence="1">Reverse transcriptase zinc-binding domain-containing protein</fullName>
    </recommendedName>
</protein>
<gene>
    <name evidence="2" type="ORF">SLEP1_g45206</name>
</gene>
<sequence length="503" mass="57948">MYQDNALLFLIAAEGLNGLVSSAVEKKMYKGVPIGSGDIMVTHLQFADDTILFEEASNENIEVIKCIMRTFELASGLKINFRKSQLMGVGVEQNWRSKMAYRLCCKEGEFPFKYLGIPIGGCHRRVAMWQPLVDSVKRKLASWKGRHLSMGGRITLINSVLSSLPVFLMSVFIIPKGIIHSIDKIRKCFLWGGRGEERKINWVSWEKVCKKKEEGGLGVRDLRKFNMALMGKWWGRLAENRDSLWKKILVEKYGKGGGHWQDWITGNNGAGSIWWRDVCGLNTMDGESAGQLREGFRINIGEGNSVSFWWDDWGGKGCLANKFPRLYLLSTGKTHMCNQMGSERDGSWEWNLTWRRKLFEWEAEEMIELQNMIKDVKVLQGRPDNWEWIHDKNGQYSTKSAYALLTKEKKGSTGTTIFTRIWNSTFPSKISAFNWQLLLDRIPTKKNLLRRGITKDMRESKCEICAEEEEDTTHLFLSCRIARWLWKACAKWWGTKFSLEVDC</sequence>
<feature type="domain" description="Reverse transcriptase zinc-binding" evidence="1">
    <location>
        <begin position="396"/>
        <end position="486"/>
    </location>
</feature>
<evidence type="ECO:0000313" key="3">
    <source>
        <dbReference type="Proteomes" id="UP001054252"/>
    </source>
</evidence>
<dbReference type="AlphaFoldDB" id="A0AAV5LIB4"/>
<accession>A0AAV5LIB4</accession>
<dbReference type="Proteomes" id="UP001054252">
    <property type="component" value="Unassembled WGS sequence"/>
</dbReference>
<reference evidence="2 3" key="1">
    <citation type="journal article" date="2021" name="Commun. Biol.">
        <title>The genome of Shorea leprosula (Dipterocarpaceae) highlights the ecological relevance of drought in aseasonal tropical rainforests.</title>
        <authorList>
            <person name="Ng K.K.S."/>
            <person name="Kobayashi M.J."/>
            <person name="Fawcett J.A."/>
            <person name="Hatakeyama M."/>
            <person name="Paape T."/>
            <person name="Ng C.H."/>
            <person name="Ang C.C."/>
            <person name="Tnah L.H."/>
            <person name="Lee C.T."/>
            <person name="Nishiyama T."/>
            <person name="Sese J."/>
            <person name="O'Brien M.J."/>
            <person name="Copetti D."/>
            <person name="Mohd Noor M.I."/>
            <person name="Ong R.C."/>
            <person name="Putra M."/>
            <person name="Sireger I.Z."/>
            <person name="Indrioko S."/>
            <person name="Kosugi Y."/>
            <person name="Izuno A."/>
            <person name="Isagi Y."/>
            <person name="Lee S.L."/>
            <person name="Shimizu K.K."/>
        </authorList>
    </citation>
    <scope>NUCLEOTIDE SEQUENCE [LARGE SCALE GENOMIC DNA]</scope>
    <source>
        <strain evidence="2">214</strain>
    </source>
</reference>
<evidence type="ECO:0000313" key="2">
    <source>
        <dbReference type="EMBL" id="GKV37145.1"/>
    </source>
</evidence>
<dbReference type="PANTHER" id="PTHR33116:SF78">
    <property type="entry name" value="OS12G0587133 PROTEIN"/>
    <property type="match status" value="1"/>
</dbReference>
<proteinExistence type="predicted"/>
<dbReference type="Pfam" id="PF13966">
    <property type="entry name" value="zf-RVT"/>
    <property type="match status" value="1"/>
</dbReference>
<evidence type="ECO:0000259" key="1">
    <source>
        <dbReference type="Pfam" id="PF13966"/>
    </source>
</evidence>